<name>A0A2N5SD16_9BASI</name>
<accession>A0A2N5SD16</accession>
<gene>
    <name evidence="3" type="ORF">PCANC_21314</name>
    <name evidence="2" type="ORF">PCANC_26786</name>
</gene>
<feature type="region of interest" description="Disordered" evidence="1">
    <location>
        <begin position="22"/>
        <end position="44"/>
    </location>
</feature>
<dbReference type="Proteomes" id="UP000235388">
    <property type="component" value="Unassembled WGS sequence"/>
</dbReference>
<evidence type="ECO:0000313" key="4">
    <source>
        <dbReference type="Proteomes" id="UP000235388"/>
    </source>
</evidence>
<dbReference type="OrthoDB" id="2499234at2759"/>
<protein>
    <submittedName>
        <fullName evidence="2">Uncharacterized protein</fullName>
    </submittedName>
</protein>
<dbReference type="EMBL" id="PGCJ01001031">
    <property type="protein sequence ID" value="PLW11138.1"/>
    <property type="molecule type" value="Genomic_DNA"/>
</dbReference>
<dbReference type="EMBL" id="PGCJ01000214">
    <property type="protein sequence ID" value="PLW37985.1"/>
    <property type="molecule type" value="Genomic_DNA"/>
</dbReference>
<proteinExistence type="predicted"/>
<evidence type="ECO:0000313" key="3">
    <source>
        <dbReference type="EMBL" id="PLW37985.1"/>
    </source>
</evidence>
<reference evidence="2 4" key="1">
    <citation type="submission" date="2017-11" db="EMBL/GenBank/DDBJ databases">
        <title>De novo assembly and phasing of dikaryotic genomes from two isolates of Puccinia coronata f. sp. avenae, the causal agent of oat crown rust.</title>
        <authorList>
            <person name="Miller M.E."/>
            <person name="Zhang Y."/>
            <person name="Omidvar V."/>
            <person name="Sperschneider J."/>
            <person name="Schwessinger B."/>
            <person name="Raley C."/>
            <person name="Palmer J.M."/>
            <person name="Garnica D."/>
            <person name="Upadhyaya N."/>
            <person name="Rathjen J."/>
            <person name="Taylor J.M."/>
            <person name="Park R.F."/>
            <person name="Dodds P.N."/>
            <person name="Hirsch C.D."/>
            <person name="Kianian S.F."/>
            <person name="Figueroa M."/>
        </authorList>
    </citation>
    <scope>NUCLEOTIDE SEQUENCE [LARGE SCALE GENOMIC DNA]</scope>
    <source>
        <strain evidence="2">12NC29</strain>
    </source>
</reference>
<comment type="caution">
    <text evidence="2">The sequence shown here is derived from an EMBL/GenBank/DDBJ whole genome shotgun (WGS) entry which is preliminary data.</text>
</comment>
<feature type="compositionally biased region" description="Basic and acidic residues" evidence="1">
    <location>
        <begin position="22"/>
        <end position="34"/>
    </location>
</feature>
<sequence length="138" mass="16380">MPISQNKLMPYSDNPARILENDMQHRRSNRDAPTRKNGSSTRFRPKKFFQKWIMSSTYLKLPGQQHAMYIHPNDSNNHSSRFPVKIRPVSFLYHNRGKHHNSGDYRFQSDEPVNHTPQKSLSLFWMSVILFLFHSLRP</sequence>
<keyword evidence="4" id="KW-1185">Reference proteome</keyword>
<organism evidence="2 4">
    <name type="scientific">Puccinia coronata f. sp. avenae</name>
    <dbReference type="NCBI Taxonomy" id="200324"/>
    <lineage>
        <taxon>Eukaryota</taxon>
        <taxon>Fungi</taxon>
        <taxon>Dikarya</taxon>
        <taxon>Basidiomycota</taxon>
        <taxon>Pucciniomycotina</taxon>
        <taxon>Pucciniomycetes</taxon>
        <taxon>Pucciniales</taxon>
        <taxon>Pucciniaceae</taxon>
        <taxon>Puccinia</taxon>
    </lineage>
</organism>
<evidence type="ECO:0000313" key="2">
    <source>
        <dbReference type="EMBL" id="PLW11138.1"/>
    </source>
</evidence>
<evidence type="ECO:0000256" key="1">
    <source>
        <dbReference type="SAM" id="MobiDB-lite"/>
    </source>
</evidence>
<dbReference type="AlphaFoldDB" id="A0A2N5SD16"/>